<dbReference type="OrthoDB" id="412788at2759"/>
<dbReference type="AlphaFoldDB" id="A0A1C1CNB0"/>
<dbReference type="PANTHER" id="PTHR34598:SF3">
    <property type="entry name" value="OXIDOREDUCTASE AN1597"/>
    <property type="match status" value="1"/>
</dbReference>
<sequence length="316" mass="35348">MASTTTTTTATLVAKAVPEMGGDVETTINYHPAGMDGTLNTVIPGTAGSYRRKFDTASVTIKDIRGKENQFSLAEQGFQLLKHTSEEKEFMDKDRIKGTAFPEVAELLKKTTGATDVRIFSHIVRRTPWESITKEIEEKQIPDDARVGKIGPAHFAHIDQGPLGAQQLFDETLSPEEAARFSKTRWGIINVWRPIKPVRRNPLALCDMRSVPDEDLVPVYTRAPRDYGSYTAEKMAKSYQSMTATSNPNHAWYYASGMTPDEVLMLQIFDTNKAPDGSSRRTLHSAFSHPDDQALEPRESIEVRSLVFWENEPIEA</sequence>
<evidence type="ECO:0000313" key="3">
    <source>
        <dbReference type="Proteomes" id="UP000094526"/>
    </source>
</evidence>
<evidence type="ECO:0000256" key="1">
    <source>
        <dbReference type="ARBA" id="ARBA00023604"/>
    </source>
</evidence>
<dbReference type="GO" id="GO:0016491">
    <property type="term" value="F:oxidoreductase activity"/>
    <property type="evidence" value="ECO:0007669"/>
    <property type="project" value="InterPro"/>
</dbReference>
<name>A0A1C1CNB0_9EURO</name>
<organism evidence="2 3">
    <name type="scientific">Cladophialophora carrionii</name>
    <dbReference type="NCBI Taxonomy" id="86049"/>
    <lineage>
        <taxon>Eukaryota</taxon>
        <taxon>Fungi</taxon>
        <taxon>Dikarya</taxon>
        <taxon>Ascomycota</taxon>
        <taxon>Pezizomycotina</taxon>
        <taxon>Eurotiomycetes</taxon>
        <taxon>Chaetothyriomycetidae</taxon>
        <taxon>Chaetothyriales</taxon>
        <taxon>Herpotrichiellaceae</taxon>
        <taxon>Cladophialophora</taxon>
    </lineage>
</organism>
<keyword evidence="3" id="KW-1185">Reference proteome</keyword>
<dbReference type="VEuPathDB" id="FungiDB:G647_08905"/>
<gene>
    <name evidence="2" type="ORF">CLCR_07373</name>
</gene>
<dbReference type="eggNOG" id="ENOG502SMV5">
    <property type="taxonomic scope" value="Eukaryota"/>
</dbReference>
<dbReference type="EMBL" id="LGRB01000010">
    <property type="protein sequence ID" value="OCT49996.1"/>
    <property type="molecule type" value="Genomic_DNA"/>
</dbReference>
<dbReference type="STRING" id="86049.A0A1C1CNB0"/>
<dbReference type="VEuPathDB" id="FungiDB:CLCR_07373"/>
<dbReference type="PANTHER" id="PTHR34598">
    <property type="entry name" value="BLL6449 PROTEIN"/>
    <property type="match status" value="1"/>
</dbReference>
<dbReference type="Proteomes" id="UP000094526">
    <property type="component" value="Unassembled WGS sequence"/>
</dbReference>
<reference evidence="3" key="1">
    <citation type="submission" date="2015-07" db="EMBL/GenBank/DDBJ databases">
        <authorList>
            <person name="Teixeira M.M."/>
            <person name="Souza R.C."/>
            <person name="Almeida L.G."/>
            <person name="Vicente V.A."/>
            <person name="de Hoog S."/>
            <person name="Bocca A.L."/>
            <person name="de Almeida S.R."/>
            <person name="Vasconcelos A.T."/>
            <person name="Felipe M.S."/>
        </authorList>
    </citation>
    <scope>NUCLEOTIDE SEQUENCE [LARGE SCALE GENOMIC DNA]</scope>
    <source>
        <strain evidence="3">KSF</strain>
    </source>
</reference>
<comment type="caution">
    <text evidence="2">The sequence shown here is derived from an EMBL/GenBank/DDBJ whole genome shotgun (WGS) entry which is preliminary data.</text>
</comment>
<dbReference type="InterPro" id="IPR044053">
    <property type="entry name" value="AsaB-like"/>
</dbReference>
<accession>A0A1C1CNB0</accession>
<dbReference type="NCBIfam" id="NF041278">
    <property type="entry name" value="CmcJ_NvfI_EfuI"/>
    <property type="match status" value="1"/>
</dbReference>
<proteinExistence type="inferred from homology"/>
<evidence type="ECO:0000313" key="2">
    <source>
        <dbReference type="EMBL" id="OCT49996.1"/>
    </source>
</evidence>
<protein>
    <submittedName>
        <fullName evidence="2">GA4 desaturase family protein</fullName>
    </submittedName>
</protein>
<comment type="similarity">
    <text evidence="1">Belongs to the asaB hydroxylase/desaturase family.</text>
</comment>